<accession>A0A4Y2D5U9</accession>
<dbReference type="AlphaFoldDB" id="A0A4Y2D5U9"/>
<proteinExistence type="predicted"/>
<dbReference type="Proteomes" id="UP000499080">
    <property type="component" value="Unassembled WGS sequence"/>
</dbReference>
<comment type="caution">
    <text evidence="1">The sequence shown here is derived from an EMBL/GenBank/DDBJ whole genome shotgun (WGS) entry which is preliminary data.</text>
</comment>
<organism evidence="1 2">
    <name type="scientific">Araneus ventricosus</name>
    <name type="common">Orbweaver spider</name>
    <name type="synonym">Epeira ventricosa</name>
    <dbReference type="NCBI Taxonomy" id="182803"/>
    <lineage>
        <taxon>Eukaryota</taxon>
        <taxon>Metazoa</taxon>
        <taxon>Ecdysozoa</taxon>
        <taxon>Arthropoda</taxon>
        <taxon>Chelicerata</taxon>
        <taxon>Arachnida</taxon>
        <taxon>Araneae</taxon>
        <taxon>Araneomorphae</taxon>
        <taxon>Entelegynae</taxon>
        <taxon>Araneoidea</taxon>
        <taxon>Araneidae</taxon>
        <taxon>Araneus</taxon>
    </lineage>
</organism>
<evidence type="ECO:0000313" key="2">
    <source>
        <dbReference type="Proteomes" id="UP000499080"/>
    </source>
</evidence>
<dbReference type="EMBL" id="BGPR01088640">
    <property type="protein sequence ID" value="GBM12100.1"/>
    <property type="molecule type" value="Genomic_DNA"/>
</dbReference>
<keyword evidence="2" id="KW-1185">Reference proteome</keyword>
<sequence>SSDSSQPFDFEKCESLFEEDGQTCSDITTDTLQRKKSRLQDEVKSGLLRGHRLRARSSSALRSIHRCGTLSFKYPRKDKCQYGGAPSCWQM</sequence>
<evidence type="ECO:0000313" key="1">
    <source>
        <dbReference type="EMBL" id="GBM12100.1"/>
    </source>
</evidence>
<gene>
    <name evidence="1" type="ORF">AVEN_19079_1</name>
</gene>
<protein>
    <submittedName>
        <fullName evidence="1">Uncharacterized protein</fullName>
    </submittedName>
</protein>
<name>A0A4Y2D5U9_ARAVE</name>
<feature type="non-terminal residue" evidence="1">
    <location>
        <position position="1"/>
    </location>
</feature>
<reference evidence="1 2" key="1">
    <citation type="journal article" date="2019" name="Sci. Rep.">
        <title>Orb-weaving spider Araneus ventricosus genome elucidates the spidroin gene catalogue.</title>
        <authorList>
            <person name="Kono N."/>
            <person name="Nakamura H."/>
            <person name="Ohtoshi R."/>
            <person name="Moran D.A.P."/>
            <person name="Shinohara A."/>
            <person name="Yoshida Y."/>
            <person name="Fujiwara M."/>
            <person name="Mori M."/>
            <person name="Tomita M."/>
            <person name="Arakawa K."/>
        </authorList>
    </citation>
    <scope>NUCLEOTIDE SEQUENCE [LARGE SCALE GENOMIC DNA]</scope>
</reference>